<protein>
    <submittedName>
        <fullName evidence="1">Uncharacterized protein</fullName>
    </submittedName>
</protein>
<dbReference type="Proteomes" id="UP001162501">
    <property type="component" value="Chromosome 12"/>
</dbReference>
<reference evidence="1" key="2">
    <citation type="submission" date="2025-03" db="EMBL/GenBank/DDBJ databases">
        <authorList>
            <consortium name="ELIXIR-Norway"/>
            <consortium name="Elixir Norway"/>
        </authorList>
    </citation>
    <scope>NUCLEOTIDE SEQUENCE</scope>
</reference>
<name>A0AC59YB56_RANTA</name>
<dbReference type="EMBL" id="OX596096">
    <property type="protein sequence ID" value="CAM9541103.1"/>
    <property type="molecule type" value="Genomic_DNA"/>
</dbReference>
<accession>A0AC59YB56</accession>
<reference evidence="1" key="1">
    <citation type="submission" date="2023-05" db="EMBL/GenBank/DDBJ databases">
        <authorList>
            <consortium name="ELIXIR-Norway"/>
        </authorList>
    </citation>
    <scope>NUCLEOTIDE SEQUENCE</scope>
</reference>
<gene>
    <name evidence="1" type="ORF">MRATA1EN22A_LOCUS3966</name>
</gene>
<evidence type="ECO:0000313" key="2">
    <source>
        <dbReference type="Proteomes" id="UP001162501"/>
    </source>
</evidence>
<proteinExistence type="predicted"/>
<evidence type="ECO:0000313" key="1">
    <source>
        <dbReference type="EMBL" id="CAM9541103.1"/>
    </source>
</evidence>
<sequence length="133" mass="13739">MPTSGPAPGHPSRSPPPRTPINHPGRGGSIAHAAHDKRGPRIPQAPWSPRAGVKDGTVAQAVGSAALLTCDAPATVWPSVGLRITVILQTVTEDPSQGSTLTLLIRPEDSEHRVPVLLLTCPSHSLPSGPVTV</sequence>
<organism evidence="1 2">
    <name type="scientific">Rangifer tarandus platyrhynchus</name>
    <name type="common">Svalbard reindeer</name>
    <dbReference type="NCBI Taxonomy" id="3082113"/>
    <lineage>
        <taxon>Eukaryota</taxon>
        <taxon>Metazoa</taxon>
        <taxon>Chordata</taxon>
        <taxon>Craniata</taxon>
        <taxon>Vertebrata</taxon>
        <taxon>Euteleostomi</taxon>
        <taxon>Mammalia</taxon>
        <taxon>Eutheria</taxon>
        <taxon>Laurasiatheria</taxon>
        <taxon>Artiodactyla</taxon>
        <taxon>Ruminantia</taxon>
        <taxon>Pecora</taxon>
        <taxon>Cervidae</taxon>
        <taxon>Odocoileinae</taxon>
        <taxon>Rangifer</taxon>
    </lineage>
</organism>